<evidence type="ECO:0000313" key="5">
    <source>
        <dbReference type="Proteomes" id="UP000559256"/>
    </source>
</evidence>
<keyword evidence="3" id="KW-1133">Transmembrane helix</keyword>
<evidence type="ECO:0000256" key="1">
    <source>
        <dbReference type="ARBA" id="ARBA00004685"/>
    </source>
</evidence>
<evidence type="ECO:0000313" key="4">
    <source>
        <dbReference type="EMBL" id="KAF5375173.1"/>
    </source>
</evidence>
<keyword evidence="3" id="KW-0812">Transmembrane</keyword>
<keyword evidence="5" id="KW-1185">Reference proteome</keyword>
<evidence type="ECO:0000256" key="3">
    <source>
        <dbReference type="SAM" id="Phobius"/>
    </source>
</evidence>
<dbReference type="Proteomes" id="UP000559256">
    <property type="component" value="Unassembled WGS sequence"/>
</dbReference>
<keyword evidence="3" id="KW-0472">Membrane</keyword>
<dbReference type="OrthoDB" id="3687641at2759"/>
<sequence>MSIMSRKSAAYLPLNDRDFDSDNQEAFLSRQRCRSRQGCLCFVFLALSLCLNVLLIFHWLSKNHQTTEASKFLYSPAQGAIEYRTVKFDSGFGRDIPIYDQPPSEEVDAAWESLYEFAYNKIPREEAKLLSNKTYPVLGEEDHYMIALDVFHQLHCLNQMRKAMYPEYYPPSPEGIHTPHMAHCVSSLRQSIQCSADITPLVWQWSHRSQKAFERSDVVHTCRNFDKIRDWAQEHFLDHQQDMSVYIEDDLDIPSF</sequence>
<evidence type="ECO:0000256" key="2">
    <source>
        <dbReference type="ARBA" id="ARBA00035112"/>
    </source>
</evidence>
<feature type="transmembrane region" description="Helical" evidence="3">
    <location>
        <begin position="39"/>
        <end position="60"/>
    </location>
</feature>
<comment type="pathway">
    <text evidence="1">Mycotoxin biosynthesis.</text>
</comment>
<dbReference type="PANTHER" id="PTHR33365:SF4">
    <property type="entry name" value="CYCLOCHLOROTINE BIOSYNTHESIS PROTEIN O"/>
    <property type="match status" value="1"/>
</dbReference>
<dbReference type="PANTHER" id="PTHR33365">
    <property type="entry name" value="YALI0B05434P"/>
    <property type="match status" value="1"/>
</dbReference>
<comment type="caution">
    <text evidence="4">The sequence shown here is derived from an EMBL/GenBank/DDBJ whole genome shotgun (WGS) entry which is preliminary data.</text>
</comment>
<comment type="similarity">
    <text evidence="2">Belongs to the ustYa family.</text>
</comment>
<gene>
    <name evidence="4" type="ORF">D9758_000043</name>
</gene>
<dbReference type="GO" id="GO:0043386">
    <property type="term" value="P:mycotoxin biosynthetic process"/>
    <property type="evidence" value="ECO:0007669"/>
    <property type="project" value="InterPro"/>
</dbReference>
<evidence type="ECO:0008006" key="6">
    <source>
        <dbReference type="Google" id="ProtNLM"/>
    </source>
</evidence>
<dbReference type="EMBL" id="JAACJM010000001">
    <property type="protein sequence ID" value="KAF5375173.1"/>
    <property type="molecule type" value="Genomic_DNA"/>
</dbReference>
<dbReference type="InterPro" id="IPR021765">
    <property type="entry name" value="UstYa-like"/>
</dbReference>
<dbReference type="AlphaFoldDB" id="A0A8H5LZE4"/>
<name>A0A8H5LZE4_9AGAR</name>
<dbReference type="Pfam" id="PF11807">
    <property type="entry name" value="UstYa"/>
    <property type="match status" value="1"/>
</dbReference>
<reference evidence="4 5" key="1">
    <citation type="journal article" date="2020" name="ISME J.">
        <title>Uncovering the hidden diversity of litter-decomposition mechanisms in mushroom-forming fungi.</title>
        <authorList>
            <person name="Floudas D."/>
            <person name="Bentzer J."/>
            <person name="Ahren D."/>
            <person name="Johansson T."/>
            <person name="Persson P."/>
            <person name="Tunlid A."/>
        </authorList>
    </citation>
    <scope>NUCLEOTIDE SEQUENCE [LARGE SCALE GENOMIC DNA]</scope>
    <source>
        <strain evidence="4 5">CBS 291.85</strain>
    </source>
</reference>
<proteinExistence type="inferred from homology"/>
<organism evidence="4 5">
    <name type="scientific">Tetrapyrgos nigripes</name>
    <dbReference type="NCBI Taxonomy" id="182062"/>
    <lineage>
        <taxon>Eukaryota</taxon>
        <taxon>Fungi</taxon>
        <taxon>Dikarya</taxon>
        <taxon>Basidiomycota</taxon>
        <taxon>Agaricomycotina</taxon>
        <taxon>Agaricomycetes</taxon>
        <taxon>Agaricomycetidae</taxon>
        <taxon>Agaricales</taxon>
        <taxon>Marasmiineae</taxon>
        <taxon>Marasmiaceae</taxon>
        <taxon>Tetrapyrgos</taxon>
    </lineage>
</organism>
<protein>
    <recommendedName>
        <fullName evidence="6">Tat pathway signal sequence protein</fullName>
    </recommendedName>
</protein>
<accession>A0A8H5LZE4</accession>